<comment type="caution">
    <text evidence="2">The sequence shown here is derived from an EMBL/GenBank/DDBJ whole genome shotgun (WGS) entry which is preliminary data.</text>
</comment>
<keyword evidence="1" id="KW-0156">Chromatin regulator</keyword>
<evidence type="ECO:0000256" key="1">
    <source>
        <dbReference type="ARBA" id="ARBA00022853"/>
    </source>
</evidence>
<name>A0ABV0MLG0_9TELE</name>
<proteinExistence type="predicted"/>
<accession>A0ABV0MLG0</accession>
<protein>
    <submittedName>
        <fullName evidence="2">Uncharacterized protein</fullName>
    </submittedName>
</protein>
<dbReference type="PANTHER" id="PTHR46462">
    <property type="entry name" value="UPSET, ISOFORM A"/>
    <property type="match status" value="1"/>
</dbReference>
<evidence type="ECO:0000313" key="3">
    <source>
        <dbReference type="Proteomes" id="UP001476798"/>
    </source>
</evidence>
<dbReference type="EMBL" id="JAHRIO010003883">
    <property type="protein sequence ID" value="MEQ2159930.1"/>
    <property type="molecule type" value="Genomic_DNA"/>
</dbReference>
<keyword evidence="3" id="KW-1185">Reference proteome</keyword>
<dbReference type="Proteomes" id="UP001476798">
    <property type="component" value="Unassembled WGS sequence"/>
</dbReference>
<gene>
    <name evidence="2" type="ORF">GOODEAATRI_028271</name>
</gene>
<organism evidence="2 3">
    <name type="scientific">Goodea atripinnis</name>
    <dbReference type="NCBI Taxonomy" id="208336"/>
    <lineage>
        <taxon>Eukaryota</taxon>
        <taxon>Metazoa</taxon>
        <taxon>Chordata</taxon>
        <taxon>Craniata</taxon>
        <taxon>Vertebrata</taxon>
        <taxon>Euteleostomi</taxon>
        <taxon>Actinopterygii</taxon>
        <taxon>Neopterygii</taxon>
        <taxon>Teleostei</taxon>
        <taxon>Neoteleostei</taxon>
        <taxon>Acanthomorphata</taxon>
        <taxon>Ovalentaria</taxon>
        <taxon>Atherinomorphae</taxon>
        <taxon>Cyprinodontiformes</taxon>
        <taxon>Goodeidae</taxon>
        <taxon>Goodea</taxon>
    </lineage>
</organism>
<sequence length="207" mass="22763">MAHPLPLPHLPLRFPKPSFPAWISTAWFAAPIIMNPEPTTQLTATAPQRKTELWPVGATVARHQMACTSNVPAGMQDMTTVETFSNIQDATQNSTTEASVLDENTAEGWESRIRQWTDQYEEALSNQYSADIQTLLQLHRSACSSVSKAESGTSTPPSSTQIHASVNGMDTINRTELACNNTVLGSQMQVSSRFLHTHSSCWIHEIA</sequence>
<evidence type="ECO:0000313" key="2">
    <source>
        <dbReference type="EMBL" id="MEQ2159930.1"/>
    </source>
</evidence>
<dbReference type="PANTHER" id="PTHR46462:SF1">
    <property type="entry name" value="HISTONE-LYSINE N-METHYLTRANSFERASE SETD5"/>
    <property type="match status" value="1"/>
</dbReference>
<reference evidence="2 3" key="1">
    <citation type="submission" date="2021-06" db="EMBL/GenBank/DDBJ databases">
        <authorList>
            <person name="Palmer J.M."/>
        </authorList>
    </citation>
    <scope>NUCLEOTIDE SEQUENCE [LARGE SCALE GENOMIC DNA]</scope>
    <source>
        <strain evidence="2 3">GA_2019</strain>
        <tissue evidence="2">Muscle</tissue>
    </source>
</reference>